<dbReference type="Proteomes" id="UP000035514">
    <property type="component" value="Unassembled WGS sequence"/>
</dbReference>
<reference evidence="1 2" key="1">
    <citation type="submission" date="2014-01" db="EMBL/GenBank/DDBJ databases">
        <title>Development of a Comparative Genomic Fingerprinting Assay for High Resolution Genotyping of Arcobacter butzleri.</title>
        <authorList>
            <person name="Webb A.L."/>
            <person name="Inglis G.D."/>
            <person name="Kruczkiewicz P."/>
            <person name="Selinger L.B."/>
            <person name="Taboada E.N."/>
        </authorList>
    </citation>
    <scope>NUCLEOTIDE SEQUENCE [LARGE SCALE GENOMIC DNA]</scope>
    <source>
        <strain evidence="1 2">L348</strain>
    </source>
</reference>
<dbReference type="PATRIC" id="fig|1447256.3.peg.1046"/>
<evidence type="ECO:0000313" key="1">
    <source>
        <dbReference type="EMBL" id="KLE00588.1"/>
    </source>
</evidence>
<comment type="caution">
    <text evidence="1">The sequence shown here is derived from an EMBL/GenBank/DDBJ whole genome shotgun (WGS) entry which is preliminary data.</text>
</comment>
<dbReference type="RefSeq" id="WP_046996596.1">
    <property type="nucleotide sequence ID" value="NZ_JAIQ01000083.1"/>
</dbReference>
<gene>
    <name evidence="1" type="ORF">AA20_05385</name>
</gene>
<accession>A0A0G9K8M8</accession>
<protein>
    <submittedName>
        <fullName evidence="1">Uncharacterized protein</fullName>
    </submittedName>
</protein>
<dbReference type="AlphaFoldDB" id="A0A0G9K8M8"/>
<organism evidence="1 2">
    <name type="scientific">Aliarcobacter butzleri L348</name>
    <dbReference type="NCBI Taxonomy" id="1447256"/>
    <lineage>
        <taxon>Bacteria</taxon>
        <taxon>Pseudomonadati</taxon>
        <taxon>Campylobacterota</taxon>
        <taxon>Epsilonproteobacteria</taxon>
        <taxon>Campylobacterales</taxon>
        <taxon>Arcobacteraceae</taxon>
        <taxon>Aliarcobacter</taxon>
    </lineage>
</organism>
<evidence type="ECO:0000313" key="2">
    <source>
        <dbReference type="Proteomes" id="UP000035514"/>
    </source>
</evidence>
<dbReference type="EMBL" id="JAIQ01000083">
    <property type="protein sequence ID" value="KLE00588.1"/>
    <property type="molecule type" value="Genomic_DNA"/>
</dbReference>
<sequence>MAGIYTLADVKDYFKSKLLGRDEWTISNQNRIEQCYNLISNPFNRVNDADKQWVAYVTQATEDTTVIHAIEEIIEKQGLSRSKKDISDTVNEVGDFFVSLKVQFKPRIPFYILVLDKLIP</sequence>
<proteinExistence type="predicted"/>
<name>A0A0G9K8M8_9BACT</name>